<proteinExistence type="inferred from homology"/>
<dbReference type="Pfam" id="PF00622">
    <property type="entry name" value="SPRY"/>
    <property type="match status" value="1"/>
</dbReference>
<evidence type="ECO:0000259" key="11">
    <source>
        <dbReference type="PROSITE" id="PS50188"/>
    </source>
</evidence>
<dbReference type="InterPro" id="IPR050143">
    <property type="entry name" value="TRIM/RBCC"/>
</dbReference>
<evidence type="ECO:0000256" key="1">
    <source>
        <dbReference type="ARBA" id="ARBA00004496"/>
    </source>
</evidence>
<sequence>MAEKIALVESYLSCHVCSETFRDPVSLSCNHSFCSSCLQKFWEQAGNKNCPICKRKSSNDFPAVNFTLKELADSFTGKQISGSSEAEKGAKQLMVVCSKLQEDPKLFCEDEQRAVCRVCEFSLHQSHKVVPIEQAVSELKKQLKSDLKSLQDKRNKRKQVEKTYEDVIQHSKKQLLSTERQIRAEFNKLHPFLREEEESRLAALREEEEQKGKTISRDMKRIQEQISSLSDSISAVEEDLQKDNVSFLSSYKATQSRARGQRSLSDPQLVSGALIDVAKHLGNLSFRVWEKMKDKVHFSPVILDPNTANGCLYLSDDLTSVRRGDTEQQLPDNPERNTKYSNVFGSEGFISGKHSWEVEVGDHPVITIGYVNESVERKGKLSATPKYGMWCLGHRDGKYTNGDGKTLPVKKHLQRIRVQLDYDRGEVSFYDPEDMSDIYTHRDTFTEKLFPFFCVGEAADAKTSDLKICQTEISV</sequence>
<evidence type="ECO:0000256" key="5">
    <source>
        <dbReference type="ARBA" id="ARBA00022771"/>
    </source>
</evidence>
<dbReference type="Gene3D" id="3.30.160.60">
    <property type="entry name" value="Classic Zinc Finger"/>
    <property type="match status" value="1"/>
</dbReference>
<dbReference type="Pfam" id="PF00097">
    <property type="entry name" value="zf-C3HC4"/>
    <property type="match status" value="1"/>
</dbReference>
<dbReference type="PROSITE" id="PS50119">
    <property type="entry name" value="ZF_BBOX"/>
    <property type="match status" value="1"/>
</dbReference>
<accession>A0A3Q2QM82</accession>
<dbReference type="PROSITE" id="PS50188">
    <property type="entry name" value="B302_SPRY"/>
    <property type="match status" value="1"/>
</dbReference>
<keyword evidence="3" id="KW-0963">Cytoplasm</keyword>
<dbReference type="Pfam" id="PF13765">
    <property type="entry name" value="PRY"/>
    <property type="match status" value="1"/>
</dbReference>
<feature type="domain" description="B box-type" evidence="10">
    <location>
        <begin position="92"/>
        <end position="132"/>
    </location>
</feature>
<evidence type="ECO:0000313" key="12">
    <source>
        <dbReference type="Ensembl" id="ENSFHEP00000028798.1"/>
    </source>
</evidence>
<reference evidence="12" key="2">
    <citation type="submission" date="2025-09" db="UniProtKB">
        <authorList>
            <consortium name="Ensembl"/>
        </authorList>
    </citation>
    <scope>IDENTIFICATION</scope>
</reference>
<dbReference type="AlphaFoldDB" id="A0A3Q2QM82"/>
<keyword evidence="6" id="KW-0862">Zinc</keyword>
<evidence type="ECO:0000313" key="13">
    <source>
        <dbReference type="Proteomes" id="UP000265000"/>
    </source>
</evidence>
<dbReference type="Ensembl" id="ENSFHET00000031698.1">
    <property type="protein sequence ID" value="ENSFHEP00000028798.1"/>
    <property type="gene ID" value="ENSFHEG00000013141.1"/>
</dbReference>
<name>A0A3Q2QM82_FUNHE</name>
<dbReference type="InterPro" id="IPR001870">
    <property type="entry name" value="B30.2/SPRY"/>
</dbReference>
<dbReference type="SMART" id="SM00184">
    <property type="entry name" value="RING"/>
    <property type="match status" value="1"/>
</dbReference>
<dbReference type="PROSITE" id="PS50089">
    <property type="entry name" value="ZF_RING_2"/>
    <property type="match status" value="1"/>
</dbReference>
<comment type="subcellular location">
    <subcellularLocation>
        <location evidence="1">Cytoplasm</location>
    </subcellularLocation>
</comment>
<dbReference type="Gene3D" id="2.60.120.920">
    <property type="match status" value="1"/>
</dbReference>
<reference evidence="12" key="1">
    <citation type="submission" date="2025-08" db="UniProtKB">
        <authorList>
            <consortium name="Ensembl"/>
        </authorList>
    </citation>
    <scope>IDENTIFICATION</scope>
</reference>
<evidence type="ECO:0000256" key="3">
    <source>
        <dbReference type="ARBA" id="ARBA00022490"/>
    </source>
</evidence>
<dbReference type="PRINTS" id="PR01407">
    <property type="entry name" value="BUTYPHLNCDUF"/>
</dbReference>
<evidence type="ECO:0000256" key="7">
    <source>
        <dbReference type="PROSITE-ProRule" id="PRU00024"/>
    </source>
</evidence>
<dbReference type="SMART" id="SM00449">
    <property type="entry name" value="SPRY"/>
    <property type="match status" value="1"/>
</dbReference>
<protein>
    <submittedName>
        <fullName evidence="12">Uncharacterized protein</fullName>
    </submittedName>
</protein>
<feature type="domain" description="B30.2/SPRY" evidence="11">
    <location>
        <begin position="281"/>
        <end position="473"/>
    </location>
</feature>
<dbReference type="SUPFAM" id="SSF49899">
    <property type="entry name" value="Concanavalin A-like lectins/glucanases"/>
    <property type="match status" value="1"/>
</dbReference>
<dbReference type="CDD" id="cd12893">
    <property type="entry name" value="SPRY_PRY_TRIM35"/>
    <property type="match status" value="1"/>
</dbReference>
<dbReference type="SUPFAM" id="SSF57845">
    <property type="entry name" value="B-box zinc-binding domain"/>
    <property type="match status" value="1"/>
</dbReference>
<keyword evidence="13" id="KW-1185">Reference proteome</keyword>
<dbReference type="InterPro" id="IPR003877">
    <property type="entry name" value="SPRY_dom"/>
</dbReference>
<dbReference type="Gene3D" id="3.30.40.10">
    <property type="entry name" value="Zinc/RING finger domain, C3HC4 (zinc finger)"/>
    <property type="match status" value="1"/>
</dbReference>
<dbReference type="PANTHER" id="PTHR24103">
    <property type="entry name" value="E3 UBIQUITIN-PROTEIN LIGASE TRIM"/>
    <property type="match status" value="1"/>
</dbReference>
<feature type="coiled-coil region" evidence="8">
    <location>
        <begin position="194"/>
        <end position="239"/>
    </location>
</feature>
<feature type="domain" description="RING-type" evidence="9">
    <location>
        <begin position="14"/>
        <end position="54"/>
    </location>
</feature>
<dbReference type="InterPro" id="IPR001841">
    <property type="entry name" value="Znf_RING"/>
</dbReference>
<dbReference type="InterPro" id="IPR018957">
    <property type="entry name" value="Znf_C3HC4_RING-type"/>
</dbReference>
<dbReference type="InterPro" id="IPR003879">
    <property type="entry name" value="Butyrophylin_SPRY"/>
</dbReference>
<dbReference type="GeneTree" id="ENSGT00970000193390"/>
<evidence type="ECO:0000256" key="4">
    <source>
        <dbReference type="ARBA" id="ARBA00022723"/>
    </source>
</evidence>
<dbReference type="InterPro" id="IPR013320">
    <property type="entry name" value="ConA-like_dom_sf"/>
</dbReference>
<dbReference type="InterPro" id="IPR017907">
    <property type="entry name" value="Znf_RING_CS"/>
</dbReference>
<evidence type="ECO:0000259" key="10">
    <source>
        <dbReference type="PROSITE" id="PS50119"/>
    </source>
</evidence>
<keyword evidence="8" id="KW-0175">Coiled coil</keyword>
<dbReference type="InterPro" id="IPR013083">
    <property type="entry name" value="Znf_RING/FYVE/PHD"/>
</dbReference>
<dbReference type="Proteomes" id="UP000265000">
    <property type="component" value="Unplaced"/>
</dbReference>
<organism evidence="12 13">
    <name type="scientific">Fundulus heteroclitus</name>
    <name type="common">Killifish</name>
    <name type="synonym">Mummichog</name>
    <dbReference type="NCBI Taxonomy" id="8078"/>
    <lineage>
        <taxon>Eukaryota</taxon>
        <taxon>Metazoa</taxon>
        <taxon>Chordata</taxon>
        <taxon>Craniata</taxon>
        <taxon>Vertebrata</taxon>
        <taxon>Euteleostomi</taxon>
        <taxon>Actinopterygii</taxon>
        <taxon>Neopterygii</taxon>
        <taxon>Teleostei</taxon>
        <taxon>Neoteleostei</taxon>
        <taxon>Acanthomorphata</taxon>
        <taxon>Ovalentaria</taxon>
        <taxon>Atherinomorphae</taxon>
        <taxon>Cyprinodontiformes</taxon>
        <taxon>Fundulidae</taxon>
        <taxon>Fundulus</taxon>
    </lineage>
</organism>
<dbReference type="SUPFAM" id="SSF57850">
    <property type="entry name" value="RING/U-box"/>
    <property type="match status" value="1"/>
</dbReference>
<dbReference type="InterPro" id="IPR000315">
    <property type="entry name" value="Znf_B-box"/>
</dbReference>
<evidence type="ECO:0000256" key="2">
    <source>
        <dbReference type="ARBA" id="ARBA00008518"/>
    </source>
</evidence>
<dbReference type="InterPro" id="IPR043136">
    <property type="entry name" value="B30.2/SPRY_sf"/>
</dbReference>
<keyword evidence="4" id="KW-0479">Metal-binding</keyword>
<evidence type="ECO:0000256" key="6">
    <source>
        <dbReference type="ARBA" id="ARBA00022833"/>
    </source>
</evidence>
<dbReference type="Pfam" id="PF00643">
    <property type="entry name" value="zf-B_box"/>
    <property type="match status" value="1"/>
</dbReference>
<dbReference type="FunFam" id="2.60.120.920:FF:000004">
    <property type="entry name" value="Butyrophilin subfamily 1 member A1"/>
    <property type="match status" value="1"/>
</dbReference>
<dbReference type="GO" id="GO:0008270">
    <property type="term" value="F:zinc ion binding"/>
    <property type="evidence" value="ECO:0007669"/>
    <property type="project" value="UniProtKB-KW"/>
</dbReference>
<dbReference type="SMART" id="SM00589">
    <property type="entry name" value="PRY"/>
    <property type="match status" value="1"/>
</dbReference>
<dbReference type="PROSITE" id="PS00518">
    <property type="entry name" value="ZF_RING_1"/>
    <property type="match status" value="1"/>
</dbReference>
<feature type="coiled-coil region" evidence="8">
    <location>
        <begin position="133"/>
        <end position="170"/>
    </location>
</feature>
<dbReference type="InterPro" id="IPR006574">
    <property type="entry name" value="PRY"/>
</dbReference>
<evidence type="ECO:0000259" key="9">
    <source>
        <dbReference type="PROSITE" id="PS50089"/>
    </source>
</evidence>
<keyword evidence="5 7" id="KW-0863">Zinc-finger</keyword>
<dbReference type="SMART" id="SM00336">
    <property type="entry name" value="BBOX"/>
    <property type="match status" value="1"/>
</dbReference>
<dbReference type="STRING" id="8078.ENSFHEP00000028798"/>
<evidence type="ECO:0000256" key="8">
    <source>
        <dbReference type="SAM" id="Coils"/>
    </source>
</evidence>
<comment type="similarity">
    <text evidence="2">Belongs to the TRIM/RBCC family.</text>
</comment>